<organism evidence="3 4">
    <name type="scientific">Bacillus safensis</name>
    <dbReference type="NCBI Taxonomy" id="561879"/>
    <lineage>
        <taxon>Bacteria</taxon>
        <taxon>Bacillati</taxon>
        <taxon>Bacillota</taxon>
        <taxon>Bacilli</taxon>
        <taxon>Bacillales</taxon>
        <taxon>Bacillaceae</taxon>
        <taxon>Bacillus</taxon>
    </lineage>
</organism>
<name>A0A5S9M8K0_BACIA</name>
<reference evidence="3 4" key="1">
    <citation type="submission" date="2019-12" db="EMBL/GenBank/DDBJ databases">
        <title>Full genome sequence of a Bacillus safensis strain isolated from commercially available natto in Indonesia.</title>
        <authorList>
            <person name="Yoshida M."/>
            <person name="Uomi M."/>
            <person name="Waturangi D."/>
            <person name="Ekaputri J.J."/>
            <person name="Setiamarga D.H.E."/>
        </authorList>
    </citation>
    <scope>NUCLEOTIDE SEQUENCE [LARGE SCALE GENOMIC DNA]</scope>
    <source>
        <strain evidence="3 4">IDN1</strain>
    </source>
</reference>
<dbReference type="InterPro" id="IPR006847">
    <property type="entry name" value="IF2_N"/>
</dbReference>
<dbReference type="EMBL" id="AP021906">
    <property type="protein sequence ID" value="BBP89453.1"/>
    <property type="molecule type" value="Genomic_DNA"/>
</dbReference>
<sequence>MAKVRVYEYAKAIDVSSKDIIAALKDMNVEVNNHMATLEDDTVKKLDAIYKKAKQKKETANEKPAEQKKKQSSNKNNDRKRRMTCRIINLKKKKKQQPKKKKQKQTRWK</sequence>
<feature type="region of interest" description="Disordered" evidence="1">
    <location>
        <begin position="53"/>
        <end position="109"/>
    </location>
</feature>
<dbReference type="Gene3D" id="1.10.10.2480">
    <property type="match status" value="1"/>
</dbReference>
<accession>A0A5S9M8K0</accession>
<evidence type="ECO:0000259" key="2">
    <source>
        <dbReference type="Pfam" id="PF04760"/>
    </source>
</evidence>
<proteinExistence type="predicted"/>
<evidence type="ECO:0000256" key="1">
    <source>
        <dbReference type="SAM" id="MobiDB-lite"/>
    </source>
</evidence>
<evidence type="ECO:0000313" key="3">
    <source>
        <dbReference type="EMBL" id="BBP89453.1"/>
    </source>
</evidence>
<gene>
    <name evidence="3" type="ORF">BsIDN1_30710</name>
</gene>
<dbReference type="Proteomes" id="UP000464658">
    <property type="component" value="Chromosome"/>
</dbReference>
<feature type="domain" description="Translation initiation factor IF-2 N-terminal" evidence="2">
    <location>
        <begin position="1"/>
        <end position="51"/>
    </location>
</feature>
<dbReference type="AlphaFoldDB" id="A0A5S9M8K0"/>
<evidence type="ECO:0000313" key="4">
    <source>
        <dbReference type="Proteomes" id="UP000464658"/>
    </source>
</evidence>
<protein>
    <recommendedName>
        <fullName evidence="2">Translation initiation factor IF-2 N-terminal domain-containing protein</fullName>
    </recommendedName>
</protein>
<dbReference type="Pfam" id="PF04760">
    <property type="entry name" value="IF2_N"/>
    <property type="match status" value="1"/>
</dbReference>
<feature type="compositionally biased region" description="Basic residues" evidence="1">
    <location>
        <begin position="78"/>
        <end position="109"/>
    </location>
</feature>
<feature type="compositionally biased region" description="Basic and acidic residues" evidence="1">
    <location>
        <begin position="53"/>
        <end position="69"/>
    </location>
</feature>